<dbReference type="GO" id="GO:0016491">
    <property type="term" value="F:oxidoreductase activity"/>
    <property type="evidence" value="ECO:0007669"/>
    <property type="project" value="InterPro"/>
</dbReference>
<accession>A0AAJ5WTV9</accession>
<evidence type="ECO:0000313" key="5">
    <source>
        <dbReference type="EMBL" id="WEK35582.1"/>
    </source>
</evidence>
<dbReference type="GO" id="GO:0030313">
    <property type="term" value="C:cell envelope"/>
    <property type="evidence" value="ECO:0007669"/>
    <property type="project" value="UniProtKB-SubCell"/>
</dbReference>
<dbReference type="AlphaFoldDB" id="A0AAJ5WTV9"/>
<feature type="domain" description="Thioredoxin" evidence="4">
    <location>
        <begin position="29"/>
        <end position="165"/>
    </location>
</feature>
<dbReference type="PROSITE" id="PS51257">
    <property type="entry name" value="PROKAR_LIPOPROTEIN"/>
    <property type="match status" value="1"/>
</dbReference>
<dbReference type="InterPro" id="IPR013740">
    <property type="entry name" value="Redoxin"/>
</dbReference>
<dbReference type="InterPro" id="IPR017937">
    <property type="entry name" value="Thioredoxin_CS"/>
</dbReference>
<dbReference type="EMBL" id="CP119311">
    <property type="protein sequence ID" value="WEK35582.1"/>
    <property type="molecule type" value="Genomic_DNA"/>
</dbReference>
<dbReference type="PROSITE" id="PS51352">
    <property type="entry name" value="THIOREDOXIN_2"/>
    <property type="match status" value="1"/>
</dbReference>
<dbReference type="InterPro" id="IPR036249">
    <property type="entry name" value="Thioredoxin-like_sf"/>
</dbReference>
<dbReference type="InterPro" id="IPR013766">
    <property type="entry name" value="Thioredoxin_domain"/>
</dbReference>
<reference evidence="5" key="1">
    <citation type="submission" date="2023-03" db="EMBL/GenBank/DDBJ databases">
        <title>Andean soil-derived lignocellulolytic bacterial consortium as a source of novel taxa and putative plastic-active enzymes.</title>
        <authorList>
            <person name="Diaz-Garcia L."/>
            <person name="Chuvochina M."/>
            <person name="Feuerriegel G."/>
            <person name="Bunk B."/>
            <person name="Sproer C."/>
            <person name="Streit W.R."/>
            <person name="Rodriguez L.M."/>
            <person name="Overmann J."/>
            <person name="Jimenez D.J."/>
        </authorList>
    </citation>
    <scope>NUCLEOTIDE SEQUENCE</scope>
    <source>
        <strain evidence="5">MAG 7</strain>
    </source>
</reference>
<evidence type="ECO:0000256" key="1">
    <source>
        <dbReference type="ARBA" id="ARBA00004196"/>
    </source>
</evidence>
<dbReference type="GO" id="GO:0017004">
    <property type="term" value="P:cytochrome complex assembly"/>
    <property type="evidence" value="ECO:0007669"/>
    <property type="project" value="UniProtKB-KW"/>
</dbReference>
<evidence type="ECO:0000313" key="6">
    <source>
        <dbReference type="Proteomes" id="UP001220610"/>
    </source>
</evidence>
<dbReference type="Gene3D" id="3.40.30.10">
    <property type="entry name" value="Glutaredoxin"/>
    <property type="match status" value="1"/>
</dbReference>
<proteinExistence type="predicted"/>
<dbReference type="Proteomes" id="UP001220610">
    <property type="component" value="Chromosome"/>
</dbReference>
<dbReference type="PROSITE" id="PS00194">
    <property type="entry name" value="THIOREDOXIN_1"/>
    <property type="match status" value="1"/>
</dbReference>
<evidence type="ECO:0000256" key="2">
    <source>
        <dbReference type="ARBA" id="ARBA00022748"/>
    </source>
</evidence>
<protein>
    <submittedName>
        <fullName evidence="5">Redoxin family protein</fullName>
    </submittedName>
</protein>
<keyword evidence="3" id="KW-0676">Redox-active center</keyword>
<name>A0AAJ5WTV9_9BACT</name>
<sequence length="165" mass="18691">MKYLCLIFFVACLSAGCKEDKVQEPYKTGMEGQLLPDIVIQMADSVSYFHTAAATAGKPQLLFYYSPTCPYCRAQMRDMINHLEKWDDHQIYVVTNADLASMKKFTDYFKLSQQKGIIYGRDTGSVIAKKYHLMGVPFTATFDENKNLKAAYVGRLNAKSLLSIQ</sequence>
<dbReference type="Pfam" id="PF08534">
    <property type="entry name" value="Redoxin"/>
    <property type="match status" value="1"/>
</dbReference>
<gene>
    <name evidence="5" type="ORF">P0Y53_24115</name>
</gene>
<evidence type="ECO:0000259" key="4">
    <source>
        <dbReference type="PROSITE" id="PS51352"/>
    </source>
</evidence>
<evidence type="ECO:0000256" key="3">
    <source>
        <dbReference type="ARBA" id="ARBA00023284"/>
    </source>
</evidence>
<organism evidence="5 6">
    <name type="scientific">Candidatus Pseudobacter hemicellulosilyticus</name>
    <dbReference type="NCBI Taxonomy" id="3121375"/>
    <lineage>
        <taxon>Bacteria</taxon>
        <taxon>Pseudomonadati</taxon>
        <taxon>Bacteroidota</taxon>
        <taxon>Chitinophagia</taxon>
        <taxon>Chitinophagales</taxon>
        <taxon>Chitinophagaceae</taxon>
        <taxon>Pseudobacter</taxon>
    </lineage>
</organism>
<dbReference type="SUPFAM" id="SSF52833">
    <property type="entry name" value="Thioredoxin-like"/>
    <property type="match status" value="1"/>
</dbReference>
<keyword evidence="2" id="KW-0201">Cytochrome c-type biogenesis</keyword>
<comment type="subcellular location">
    <subcellularLocation>
        <location evidence="1">Cell envelope</location>
    </subcellularLocation>
</comment>